<evidence type="ECO:0000256" key="1">
    <source>
        <dbReference type="SAM" id="Phobius"/>
    </source>
</evidence>
<dbReference type="Proteomes" id="UP000279259">
    <property type="component" value="Unassembled WGS sequence"/>
</dbReference>
<dbReference type="PANTHER" id="PTHR43805">
    <property type="entry name" value="GLYCEROPHOSPHORYL DIESTER PHOSPHODIESTERASE"/>
    <property type="match status" value="1"/>
</dbReference>
<dbReference type="STRING" id="1890683.A0A427XW05"/>
<keyword evidence="1" id="KW-0812">Transmembrane</keyword>
<keyword evidence="3" id="KW-1185">Reference proteome</keyword>
<sequence>MQSTIARLSRVQWAKQWGWQMFNLNVATAAVAIVISSVPYQFKGQHAIDGIVLMFHDPTLDRTTTGTGLIREQPWKGVIEHVRTKKHPVQPIPLFEELIALLMEEGNRHVILNIDCKMQNDPEKLFPEMSRVISQYPLWETELAPRLILGLWHPLFLRPAYKYLPLCTRYHIGESVALVRKFFWDACQGFSMCFPLLMGAEGQQFLADCARPARRSASGRSTRKGR</sequence>
<keyword evidence="1" id="KW-0472">Membrane</keyword>
<evidence type="ECO:0000313" key="3">
    <source>
        <dbReference type="Proteomes" id="UP000279259"/>
    </source>
</evidence>
<feature type="transmembrane region" description="Helical" evidence="1">
    <location>
        <begin position="21"/>
        <end position="42"/>
    </location>
</feature>
<reference evidence="2 3" key="1">
    <citation type="submission" date="2018-11" db="EMBL/GenBank/DDBJ databases">
        <title>Genome sequence of Saitozyma podzolica DSM 27192.</title>
        <authorList>
            <person name="Aliyu H."/>
            <person name="Gorte O."/>
            <person name="Ochsenreither K."/>
        </authorList>
    </citation>
    <scope>NUCLEOTIDE SEQUENCE [LARGE SCALE GENOMIC DNA]</scope>
    <source>
        <strain evidence="2 3">DSM 27192</strain>
    </source>
</reference>
<dbReference type="Gene3D" id="3.20.20.190">
    <property type="entry name" value="Phosphatidylinositol (PI) phosphodiesterase"/>
    <property type="match status" value="1"/>
</dbReference>
<dbReference type="GO" id="GO:0008081">
    <property type="term" value="F:phosphoric diester hydrolase activity"/>
    <property type="evidence" value="ECO:0007669"/>
    <property type="project" value="InterPro"/>
</dbReference>
<dbReference type="OrthoDB" id="1058301at2759"/>
<proteinExistence type="predicted"/>
<dbReference type="EMBL" id="RSCD01000025">
    <property type="protein sequence ID" value="RSH83012.1"/>
    <property type="molecule type" value="Genomic_DNA"/>
</dbReference>
<dbReference type="GO" id="GO:0006629">
    <property type="term" value="P:lipid metabolic process"/>
    <property type="evidence" value="ECO:0007669"/>
    <property type="project" value="InterPro"/>
</dbReference>
<gene>
    <name evidence="2" type="ORF">EHS25_005722</name>
</gene>
<name>A0A427XW05_9TREE</name>
<evidence type="ECO:0000313" key="2">
    <source>
        <dbReference type="EMBL" id="RSH83012.1"/>
    </source>
</evidence>
<comment type="caution">
    <text evidence="2">The sequence shown here is derived from an EMBL/GenBank/DDBJ whole genome shotgun (WGS) entry which is preliminary data.</text>
</comment>
<dbReference type="InterPro" id="IPR017946">
    <property type="entry name" value="PLC-like_Pdiesterase_TIM-brl"/>
</dbReference>
<organism evidence="2 3">
    <name type="scientific">Saitozyma podzolica</name>
    <dbReference type="NCBI Taxonomy" id="1890683"/>
    <lineage>
        <taxon>Eukaryota</taxon>
        <taxon>Fungi</taxon>
        <taxon>Dikarya</taxon>
        <taxon>Basidiomycota</taxon>
        <taxon>Agaricomycotina</taxon>
        <taxon>Tremellomycetes</taxon>
        <taxon>Tremellales</taxon>
        <taxon>Trimorphomycetaceae</taxon>
        <taxon>Saitozyma</taxon>
    </lineage>
</organism>
<protein>
    <recommendedName>
        <fullName evidence="4">GP-PDE domain-containing protein</fullName>
    </recommendedName>
</protein>
<dbReference type="SUPFAM" id="SSF51695">
    <property type="entry name" value="PLC-like phosphodiesterases"/>
    <property type="match status" value="1"/>
</dbReference>
<evidence type="ECO:0008006" key="4">
    <source>
        <dbReference type="Google" id="ProtNLM"/>
    </source>
</evidence>
<accession>A0A427XW05</accession>
<dbReference type="AlphaFoldDB" id="A0A427XW05"/>
<keyword evidence="1" id="KW-1133">Transmembrane helix</keyword>
<dbReference type="PANTHER" id="PTHR43805:SF1">
    <property type="entry name" value="GP-PDE DOMAIN-CONTAINING PROTEIN"/>
    <property type="match status" value="1"/>
</dbReference>